<gene>
    <name evidence="3" type="ORF">A374_15012</name>
</gene>
<name>I8IYB4_9BACL</name>
<sequence>MRDHLCKVENCIDTLEFNVESIEEITEEIRGFEEDEERGIQRKPRDNPSIIKSRYKMILNYATENIRAKYSMGADISSLEEDFFQGVDVLERMGEEKAHYLRLLWLLSLGILLEMEPTYIEKIKKKVHQEHINDGVMNYLFAAYGIGETEVVAVYEKENPYAKTREILELATTDRKAASKRLTQYMKKEWFQGHYDYEWRTAHKRHGYLGFWSFETAALAKILQLDDSELEKSNHYPYEIAHYKRGMTFRDVTFIDEVVQEETGVPGIPAQPALESMIPVTYHAWINDLIVDYKQLDARTFFEKYNEALVLDEIWDSFEAYEEHHASKNRLGMLLVFALEAKEWILQLDYKEDIEDHVDFMKNAWKGQSIKLIEFELVDNDQAYFALVPETAPVTNWFEVQVEQVVIVQEE</sequence>
<evidence type="ECO:0000313" key="4">
    <source>
        <dbReference type="Proteomes" id="UP000004080"/>
    </source>
</evidence>
<evidence type="ECO:0000259" key="2">
    <source>
        <dbReference type="Pfam" id="PF08929"/>
    </source>
</evidence>
<reference evidence="3 4" key="1">
    <citation type="journal article" date="2012" name="J. Bacteriol.">
        <title>Genome of Bacillus macauensis ZFHKF-1, a Long-Chain-Forming Bacterium.</title>
        <authorList>
            <person name="Cai L."/>
            <person name="Zhang T."/>
        </authorList>
    </citation>
    <scope>NUCLEOTIDE SEQUENCE [LARGE SCALE GENOMIC DNA]</scope>
    <source>
        <strain evidence="3 4">ZFHKF-1</strain>
    </source>
</reference>
<dbReference type="AlphaFoldDB" id="I8IYB4"/>
<dbReference type="RefSeq" id="WP_007203076.1">
    <property type="nucleotide sequence ID" value="NZ_AKKV01000032.1"/>
</dbReference>
<dbReference type="Proteomes" id="UP000004080">
    <property type="component" value="Unassembled WGS sequence"/>
</dbReference>
<dbReference type="InterPro" id="IPR028983">
    <property type="entry name" value="PA2201-like_C"/>
</dbReference>
<keyword evidence="4" id="KW-1185">Reference proteome</keyword>
<dbReference type="Pfam" id="PF08929">
    <property type="entry name" value="PoNi_C"/>
    <property type="match status" value="1"/>
</dbReference>
<dbReference type="OrthoDB" id="2067926at2"/>
<dbReference type="InterPro" id="IPR015024">
    <property type="entry name" value="PoNi_N"/>
</dbReference>
<accession>I8IYB4</accession>
<evidence type="ECO:0008006" key="5">
    <source>
        <dbReference type="Google" id="ProtNLM"/>
    </source>
</evidence>
<dbReference type="PATRIC" id="fig|1196324.3.peg.3073"/>
<dbReference type="STRING" id="1196324.A374_15012"/>
<organism evidence="3 4">
    <name type="scientific">Fictibacillus macauensis ZFHKF-1</name>
    <dbReference type="NCBI Taxonomy" id="1196324"/>
    <lineage>
        <taxon>Bacteria</taxon>
        <taxon>Bacillati</taxon>
        <taxon>Bacillota</taxon>
        <taxon>Bacilli</taxon>
        <taxon>Bacillales</taxon>
        <taxon>Fictibacillaceae</taxon>
        <taxon>Fictibacillus</taxon>
    </lineage>
</organism>
<dbReference type="InterPro" id="IPR015025">
    <property type="entry name" value="PoNi_C"/>
</dbReference>
<dbReference type="eggNOG" id="ENOG5032RP7">
    <property type="taxonomic scope" value="Bacteria"/>
</dbReference>
<feature type="domain" description="PoNi N-terminal" evidence="1">
    <location>
        <begin position="2"/>
        <end position="122"/>
    </location>
</feature>
<dbReference type="Pfam" id="PF08928">
    <property type="entry name" value="PoNi_N"/>
    <property type="match status" value="1"/>
</dbReference>
<proteinExistence type="predicted"/>
<dbReference type="SUPFAM" id="SSF140731">
    <property type="entry name" value="PA2201 C-terminal domain-like"/>
    <property type="match status" value="1"/>
</dbReference>
<evidence type="ECO:0000313" key="3">
    <source>
        <dbReference type="EMBL" id="EIT84446.1"/>
    </source>
</evidence>
<evidence type="ECO:0000259" key="1">
    <source>
        <dbReference type="Pfam" id="PF08928"/>
    </source>
</evidence>
<feature type="domain" description="PoNi C-terminal" evidence="2">
    <location>
        <begin position="133"/>
        <end position="239"/>
    </location>
</feature>
<dbReference type="EMBL" id="AKKV01000032">
    <property type="protein sequence ID" value="EIT84446.1"/>
    <property type="molecule type" value="Genomic_DNA"/>
</dbReference>
<dbReference type="Gene3D" id="1.10.3920.10">
    <property type="entry name" value="PA2201 C-terminal domain-like"/>
    <property type="match status" value="1"/>
</dbReference>
<comment type="caution">
    <text evidence="3">The sequence shown here is derived from an EMBL/GenBank/DDBJ whole genome shotgun (WGS) entry which is preliminary data.</text>
</comment>
<protein>
    <recommendedName>
        <fullName evidence="5">DUF1911 domain-containing protein</fullName>
    </recommendedName>
</protein>